<comment type="caution">
    <text evidence="1">The sequence shown here is derived from an EMBL/GenBank/DDBJ whole genome shotgun (WGS) entry which is preliminary data.</text>
</comment>
<proteinExistence type="predicted"/>
<dbReference type="AlphaFoldDB" id="A0A8S4G8K3"/>
<gene>
    <name evidence="1" type="ORF">PLXY2_LOCUS13501</name>
</gene>
<organism evidence="1 2">
    <name type="scientific">Plutella xylostella</name>
    <name type="common">Diamondback moth</name>
    <name type="synonym">Plutella maculipennis</name>
    <dbReference type="NCBI Taxonomy" id="51655"/>
    <lineage>
        <taxon>Eukaryota</taxon>
        <taxon>Metazoa</taxon>
        <taxon>Ecdysozoa</taxon>
        <taxon>Arthropoda</taxon>
        <taxon>Hexapoda</taxon>
        <taxon>Insecta</taxon>
        <taxon>Pterygota</taxon>
        <taxon>Neoptera</taxon>
        <taxon>Endopterygota</taxon>
        <taxon>Lepidoptera</taxon>
        <taxon>Glossata</taxon>
        <taxon>Ditrysia</taxon>
        <taxon>Yponomeutoidea</taxon>
        <taxon>Plutellidae</taxon>
        <taxon>Plutella</taxon>
    </lineage>
</organism>
<dbReference type="PANTHER" id="PTHR21824:SF4">
    <property type="entry name" value="TRANSMEMBRANE PROTEIN 177"/>
    <property type="match status" value="1"/>
</dbReference>
<reference evidence="1" key="1">
    <citation type="submission" date="2020-11" db="EMBL/GenBank/DDBJ databases">
        <authorList>
            <person name="Whiteford S."/>
        </authorList>
    </citation>
    <scope>NUCLEOTIDE SEQUENCE</scope>
</reference>
<dbReference type="GO" id="GO:0016020">
    <property type="term" value="C:membrane"/>
    <property type="evidence" value="ECO:0007669"/>
    <property type="project" value="TreeGrafter"/>
</dbReference>
<dbReference type="InterPro" id="IPR026620">
    <property type="entry name" value="TMEM177"/>
</dbReference>
<evidence type="ECO:0000313" key="2">
    <source>
        <dbReference type="Proteomes" id="UP000653454"/>
    </source>
</evidence>
<keyword evidence="2" id="KW-1185">Reference proteome</keyword>
<dbReference type="Proteomes" id="UP000653454">
    <property type="component" value="Unassembled WGS sequence"/>
</dbReference>
<sequence length="318" mass="36879">MTTKRPISWFLTDQGRAFSFAFVTGAGIAATTARFAPHTFFIEKYKDFVHNYHNGKPVDLPLELKNRYNKCLEILKVPEHQKKLYSPFSVFGYDLFSAGSWYTRNGAIIGIPVHFTYKTLNDIKEQDIKVNQKKVDWESEAGMKLADSILLPEKVQEFAICREILSTQNIKLYLQSTYPFVCMFFGYNVAQKANKRLNLYSLPASARCVMYSLVASFSMGLYFLLHDYTEVYYETVVDKKLCEVNPEFVECGVTFYDKMLKRNQALRELMGKEGESKYTKFGNENFGVRQPRIALVHRKQFFQNQLEQKEGEDGKEET</sequence>
<dbReference type="EMBL" id="CAJHNJ030000098">
    <property type="protein sequence ID" value="CAG9135262.1"/>
    <property type="molecule type" value="Genomic_DNA"/>
</dbReference>
<protein>
    <submittedName>
        <fullName evidence="1">(diamondback moth) hypothetical protein</fullName>
    </submittedName>
</protein>
<accession>A0A8S4G8K3</accession>
<name>A0A8S4G8K3_PLUXY</name>
<evidence type="ECO:0000313" key="1">
    <source>
        <dbReference type="EMBL" id="CAG9135262.1"/>
    </source>
</evidence>
<dbReference type="PANTHER" id="PTHR21824">
    <property type="entry name" value="TRANSMEMBRANE PROTEIN 177"/>
    <property type="match status" value="1"/>
</dbReference>